<reference evidence="2 3" key="1">
    <citation type="submission" date="2017-05" db="EMBL/GenBank/DDBJ databases">
        <title>Streptomyces alboflavus Genome sequencing and assembly.</title>
        <authorList>
            <person name="Wang Y."/>
            <person name="Du B."/>
            <person name="Ding Y."/>
            <person name="Liu H."/>
            <person name="Hou Q."/>
            <person name="Liu K."/>
            <person name="Wang C."/>
            <person name="Yao L."/>
        </authorList>
    </citation>
    <scope>NUCLEOTIDE SEQUENCE [LARGE SCALE GENOMIC DNA]</scope>
    <source>
        <strain evidence="2 3">MDJK44</strain>
    </source>
</reference>
<evidence type="ECO:0000313" key="2">
    <source>
        <dbReference type="EMBL" id="ARX86010.1"/>
    </source>
</evidence>
<feature type="compositionally biased region" description="Basic and acidic residues" evidence="1">
    <location>
        <begin position="18"/>
        <end position="32"/>
    </location>
</feature>
<evidence type="ECO:0000256" key="1">
    <source>
        <dbReference type="SAM" id="MobiDB-lite"/>
    </source>
</evidence>
<proteinExistence type="predicted"/>
<accession>A0A1Z1WHZ3</accession>
<dbReference type="Proteomes" id="UP000195880">
    <property type="component" value="Chromosome"/>
</dbReference>
<protein>
    <submittedName>
        <fullName evidence="2">Uncharacterized protein</fullName>
    </submittedName>
</protein>
<dbReference type="EMBL" id="CP021748">
    <property type="protein sequence ID" value="ARX86010.1"/>
    <property type="molecule type" value="Genomic_DNA"/>
</dbReference>
<sequence>MTVRALVKQFHAYTKGVDTQDPHLDDMPDQVRTHSPPSRQGKIMNICSFYHGAHSFSLFSVSWSAPRLHFRHKRIR</sequence>
<feature type="region of interest" description="Disordered" evidence="1">
    <location>
        <begin position="18"/>
        <end position="38"/>
    </location>
</feature>
<dbReference type="KEGG" id="salf:SMD44_05479"/>
<keyword evidence="3" id="KW-1185">Reference proteome</keyword>
<evidence type="ECO:0000313" key="3">
    <source>
        <dbReference type="Proteomes" id="UP000195880"/>
    </source>
</evidence>
<organism evidence="2 3">
    <name type="scientific">Streptomyces alboflavus</name>
    <dbReference type="NCBI Taxonomy" id="67267"/>
    <lineage>
        <taxon>Bacteria</taxon>
        <taxon>Bacillati</taxon>
        <taxon>Actinomycetota</taxon>
        <taxon>Actinomycetes</taxon>
        <taxon>Kitasatosporales</taxon>
        <taxon>Streptomycetaceae</taxon>
        <taxon>Streptomyces</taxon>
    </lineage>
</organism>
<dbReference type="AlphaFoldDB" id="A0A1Z1WHZ3"/>
<gene>
    <name evidence="2" type="ORF">SMD44_05479</name>
</gene>
<name>A0A1Z1WHZ3_9ACTN</name>